<dbReference type="Gene3D" id="1.10.1040.10">
    <property type="entry name" value="N-(1-d-carboxylethyl)-l-norvaline Dehydrogenase, domain 2"/>
    <property type="match status" value="1"/>
</dbReference>
<dbReference type="SUPFAM" id="SSF51735">
    <property type="entry name" value="NAD(P)-binding Rossmann-fold domains"/>
    <property type="match status" value="1"/>
</dbReference>
<evidence type="ECO:0000256" key="2">
    <source>
        <dbReference type="ARBA" id="ARBA00004855"/>
    </source>
</evidence>
<dbReference type="AlphaFoldDB" id="A0A0L6CTM8"/>
<dbReference type="InterPro" id="IPR026578">
    <property type="entry name" value="L-carnitine_dehydrogenase"/>
</dbReference>
<evidence type="ECO:0000259" key="8">
    <source>
        <dbReference type="Pfam" id="PF00725"/>
    </source>
</evidence>
<evidence type="ECO:0000256" key="3">
    <source>
        <dbReference type="ARBA" id="ARBA00011738"/>
    </source>
</evidence>
<evidence type="ECO:0000256" key="1">
    <source>
        <dbReference type="ARBA" id="ARBA00004496"/>
    </source>
</evidence>
<dbReference type="PANTHER" id="PTHR48075">
    <property type="entry name" value="3-HYDROXYACYL-COA DEHYDROGENASE FAMILY PROTEIN"/>
    <property type="match status" value="1"/>
</dbReference>
<evidence type="ECO:0000256" key="4">
    <source>
        <dbReference type="ARBA" id="ARBA00022490"/>
    </source>
</evidence>
<dbReference type="InterPro" id="IPR036291">
    <property type="entry name" value="NAD(P)-bd_dom_sf"/>
</dbReference>
<dbReference type="Proteomes" id="UP000037046">
    <property type="component" value="Unassembled WGS sequence"/>
</dbReference>
<comment type="caution">
    <text evidence="10">The sequence shown here is derived from an EMBL/GenBank/DDBJ whole genome shotgun (WGS) entry which is preliminary data.</text>
</comment>
<comment type="function">
    <text evidence="7">Catalyzes the NAD(+)-dependent oxidation of L-carnitine to 3-dehydrocarnitine.</text>
</comment>
<feature type="binding site" evidence="7">
    <location>
        <begin position="9"/>
        <end position="14"/>
    </location>
    <ligand>
        <name>NAD(+)</name>
        <dbReference type="ChEBI" id="CHEBI:57540"/>
    </ligand>
</feature>
<sequence length="476" mass="52182">MSRVAAIIGGGVIGGGWAARFLLNGWDVRVFDPDPQAARKIGEVLDNARHALPMLYDVALPDEGRLSFCPTMSETVAGAEWIQESVPERLALKRKVFQTIQEHCDPGAVIGSSTSGFKPSELQGCATRAEQIVVTHPFNPVYLLPLVELVTSPANDAGLVARAQDTLTALGLYPLHLTQEIDAHIADRLLEAVWREALWLVHDGIATTAEIDDAIRMGFGLRWAQMGLFETYRIAGGEAGMKHFIDQFGPALAWPWTKLMDVPDMTDALAQRIADQSDAQSGHLSIRQLERKRDNNLIAMMRALRQQGNAAGRLINTHNAQLPRPAAAPDGPLITQDRVIPVDWTDRNGHMNEGRYGQIFSDAADAVLDRIGAGPDYIAAGHSYFTVETGLRFLAETHAGERVEVQTRITQGTGKKLRCWHEMRRKADGTRLATCDQLMIHVGLDTRRSCDPRPDILAKVEALAAAHQRLAPLTSG</sequence>
<dbReference type="InterPro" id="IPR008927">
    <property type="entry name" value="6-PGluconate_DH-like_C_sf"/>
</dbReference>
<dbReference type="RefSeq" id="WP_050663244.1">
    <property type="nucleotide sequence ID" value="NZ_CP118494.1"/>
</dbReference>
<keyword evidence="4 7" id="KW-0963">Cytoplasm</keyword>
<name>A0A0L6CTM8_9RHOB</name>
<comment type="pathway">
    <text evidence="2 7">Amine and polyamine metabolism; carnitine metabolism.</text>
</comment>
<dbReference type="InterPro" id="IPR013328">
    <property type="entry name" value="6PGD_dom2"/>
</dbReference>
<evidence type="ECO:0000313" key="11">
    <source>
        <dbReference type="Proteomes" id="UP000037046"/>
    </source>
</evidence>
<dbReference type="Pfam" id="PF13279">
    <property type="entry name" value="4HBT_2"/>
    <property type="match status" value="1"/>
</dbReference>
<dbReference type="GO" id="GO:0009437">
    <property type="term" value="P:carnitine metabolic process"/>
    <property type="evidence" value="ECO:0007669"/>
    <property type="project" value="UniProtKB-UniRule"/>
</dbReference>
<proteinExistence type="inferred from homology"/>
<organism evidence="10 11">
    <name type="scientific">Roseovarius tolerans</name>
    <dbReference type="NCBI Taxonomy" id="74031"/>
    <lineage>
        <taxon>Bacteria</taxon>
        <taxon>Pseudomonadati</taxon>
        <taxon>Pseudomonadota</taxon>
        <taxon>Alphaproteobacteria</taxon>
        <taxon>Rhodobacterales</taxon>
        <taxon>Roseobacteraceae</taxon>
        <taxon>Roseovarius</taxon>
    </lineage>
</organism>
<dbReference type="InterPro" id="IPR006108">
    <property type="entry name" value="3HC_DH_C"/>
</dbReference>
<dbReference type="Pfam" id="PF02737">
    <property type="entry name" value="3HCDH_N"/>
    <property type="match status" value="1"/>
</dbReference>
<dbReference type="SUPFAM" id="SSF54637">
    <property type="entry name" value="Thioesterase/thiol ester dehydrase-isomerase"/>
    <property type="match status" value="1"/>
</dbReference>
<gene>
    <name evidence="10" type="primary">lcdH_2</name>
    <name evidence="10" type="ORF">ROTO_23670</name>
</gene>
<evidence type="ECO:0000259" key="9">
    <source>
        <dbReference type="Pfam" id="PF02737"/>
    </source>
</evidence>
<dbReference type="NCBIfam" id="NF005716">
    <property type="entry name" value="PRK07531.1"/>
    <property type="match status" value="1"/>
</dbReference>
<dbReference type="PATRIC" id="fig|74031.6.peg.2420"/>
<dbReference type="CDD" id="cd00586">
    <property type="entry name" value="4HBT"/>
    <property type="match status" value="1"/>
</dbReference>
<evidence type="ECO:0000313" key="10">
    <source>
        <dbReference type="EMBL" id="KNX41066.1"/>
    </source>
</evidence>
<dbReference type="SUPFAM" id="SSF48179">
    <property type="entry name" value="6-phosphogluconate dehydrogenase C-terminal domain-like"/>
    <property type="match status" value="1"/>
</dbReference>
<evidence type="ECO:0000256" key="7">
    <source>
        <dbReference type="HAMAP-Rule" id="MF_02129"/>
    </source>
</evidence>
<dbReference type="Gene3D" id="3.10.129.10">
    <property type="entry name" value="Hotdog Thioesterase"/>
    <property type="match status" value="1"/>
</dbReference>
<dbReference type="GO" id="GO:0047728">
    <property type="term" value="F:carnitine 3-dehydrogenase activity"/>
    <property type="evidence" value="ECO:0007669"/>
    <property type="project" value="UniProtKB-UniRule"/>
</dbReference>
<dbReference type="GO" id="GO:0005737">
    <property type="term" value="C:cytoplasm"/>
    <property type="evidence" value="ECO:0007669"/>
    <property type="project" value="UniProtKB-SubCell"/>
</dbReference>
<comment type="catalytic activity">
    <reaction evidence="7">
        <text>carnitine + NAD(+) = 3-dehydrocarnitine + NADH + H(+)</text>
        <dbReference type="Rhea" id="RHEA:19265"/>
        <dbReference type="ChEBI" id="CHEBI:15378"/>
        <dbReference type="ChEBI" id="CHEBI:17126"/>
        <dbReference type="ChEBI" id="CHEBI:57540"/>
        <dbReference type="ChEBI" id="CHEBI:57885"/>
        <dbReference type="ChEBI" id="CHEBI:57945"/>
        <dbReference type="EC" id="1.1.1.108"/>
    </reaction>
</comment>
<dbReference type="STRING" id="74031.SAMN04488077_107156"/>
<dbReference type="UniPathway" id="UPA00117"/>
<dbReference type="OrthoDB" id="9803287at2"/>
<evidence type="ECO:0000256" key="5">
    <source>
        <dbReference type="ARBA" id="ARBA00023002"/>
    </source>
</evidence>
<dbReference type="GO" id="GO:0070403">
    <property type="term" value="F:NAD+ binding"/>
    <property type="evidence" value="ECO:0007669"/>
    <property type="project" value="InterPro"/>
</dbReference>
<keyword evidence="11" id="KW-1185">Reference proteome</keyword>
<comment type="subunit">
    <text evidence="3 7">Homodimer.</text>
</comment>
<dbReference type="EMBL" id="LGVV01000032">
    <property type="protein sequence ID" value="KNX41066.1"/>
    <property type="molecule type" value="Genomic_DNA"/>
</dbReference>
<dbReference type="Pfam" id="PF00725">
    <property type="entry name" value="3HCDH"/>
    <property type="match status" value="1"/>
</dbReference>
<dbReference type="EC" id="1.1.1.108" evidence="7"/>
<feature type="domain" description="3-hydroxyacyl-CoA dehydrogenase C-terminal" evidence="8">
    <location>
        <begin position="185"/>
        <end position="251"/>
    </location>
</feature>
<keyword evidence="5 7" id="KW-0560">Oxidoreductase</keyword>
<dbReference type="HAMAP" id="MF_02129">
    <property type="entry name" value="L_carnitine_dehydrog"/>
    <property type="match status" value="1"/>
</dbReference>
<dbReference type="InterPro" id="IPR029069">
    <property type="entry name" value="HotDog_dom_sf"/>
</dbReference>
<comment type="similarity">
    <text evidence="7">Belongs to the 3-hydroxyacyl-CoA dehydrogenase family. L-carnitine dehydrogenase subfamily.</text>
</comment>
<evidence type="ECO:0000256" key="6">
    <source>
        <dbReference type="ARBA" id="ARBA00023027"/>
    </source>
</evidence>
<feature type="domain" description="3-hydroxyacyl-CoA dehydrogenase NAD binding" evidence="9">
    <location>
        <begin position="5"/>
        <end position="177"/>
    </location>
</feature>
<accession>A0A0L6CTM8</accession>
<keyword evidence="6 7" id="KW-0520">NAD</keyword>
<dbReference type="GO" id="GO:0006631">
    <property type="term" value="P:fatty acid metabolic process"/>
    <property type="evidence" value="ECO:0007669"/>
    <property type="project" value="InterPro"/>
</dbReference>
<protein>
    <recommendedName>
        <fullName evidence="7">L-carnitine dehydrogenase</fullName>
        <shortName evidence="7">CDH</shortName>
        <shortName evidence="7">L-CDH</shortName>
        <ecNumber evidence="7">1.1.1.108</ecNumber>
    </recommendedName>
</protein>
<reference evidence="11" key="1">
    <citation type="submission" date="2015-07" db="EMBL/GenBank/DDBJ databases">
        <title>Draft Genome Sequence of Roseovarius tolerans EL-164, a producer of N-Acylated Alanine Methyl Esters (NAMEs).</title>
        <authorList>
            <person name="Voget S."/>
            <person name="Bruns H."/>
            <person name="Wagner-Doebler I."/>
            <person name="Schulz S."/>
            <person name="Daniel R."/>
        </authorList>
    </citation>
    <scope>NUCLEOTIDE SEQUENCE [LARGE SCALE GENOMIC DNA]</scope>
    <source>
        <strain evidence="11">EL-164</strain>
    </source>
</reference>
<dbReference type="InterPro" id="IPR006176">
    <property type="entry name" value="3-OHacyl-CoA_DH_NAD-bd"/>
</dbReference>
<dbReference type="Gene3D" id="3.40.50.720">
    <property type="entry name" value="NAD(P)-binding Rossmann-like Domain"/>
    <property type="match status" value="1"/>
</dbReference>
<dbReference type="PANTHER" id="PTHR48075:SF5">
    <property type="entry name" value="3-HYDROXYBUTYRYL-COA DEHYDROGENASE"/>
    <property type="match status" value="1"/>
</dbReference>
<comment type="subcellular location">
    <subcellularLocation>
        <location evidence="1 7">Cytoplasm</location>
    </subcellularLocation>
</comment>